<organism evidence="1">
    <name type="scientific">Streptomyces haneummycinicus</name>
    <dbReference type="NCBI Taxonomy" id="3074435"/>
    <lineage>
        <taxon>Bacteria</taxon>
        <taxon>Bacillati</taxon>
        <taxon>Actinomycetota</taxon>
        <taxon>Actinomycetes</taxon>
        <taxon>Kitasatosporales</taxon>
        <taxon>Streptomycetaceae</taxon>
        <taxon>Streptomyces</taxon>
    </lineage>
</organism>
<dbReference type="AlphaFoldDB" id="A0AAT9HM65"/>
<sequence>MSEPAKEMLVHADLERPARVQVSEARLSRAGIVLLNAAARQVSAELGCTAPDLSSGMPKATSGRYA</sequence>
<gene>
    <name evidence="1" type="ORF">SHKM778_47870</name>
</gene>
<evidence type="ECO:0000313" key="1">
    <source>
        <dbReference type="EMBL" id="BFO18399.1"/>
    </source>
</evidence>
<accession>A0AAT9HM65</accession>
<name>A0AAT9HM65_9ACTN</name>
<protein>
    <recommendedName>
        <fullName evidence="2">FXSXX-COOH protein</fullName>
    </recommendedName>
</protein>
<evidence type="ECO:0008006" key="2">
    <source>
        <dbReference type="Google" id="ProtNLM"/>
    </source>
</evidence>
<reference evidence="1" key="2">
    <citation type="submission" date="2024-07" db="EMBL/GenBank/DDBJ databases">
        <title>Streptomyces haneummycinica sp. nov., a new antibiotic-producing actinobacterium isolated from marine sediment.</title>
        <authorList>
            <person name="Uemura M."/>
            <person name="Hamada M."/>
            <person name="Hirano S."/>
            <person name="Kobayashi K."/>
            <person name="Ohshiro T."/>
            <person name="Kobayashi T."/>
            <person name="Terahara T."/>
        </authorList>
    </citation>
    <scope>NUCLEOTIDE SEQUENCE</scope>
    <source>
        <strain evidence="1">KM77-8</strain>
    </source>
</reference>
<proteinExistence type="predicted"/>
<dbReference type="EMBL" id="AP035768">
    <property type="protein sequence ID" value="BFO18399.1"/>
    <property type="molecule type" value="Genomic_DNA"/>
</dbReference>
<reference evidence="1" key="1">
    <citation type="submission" date="2024-06" db="EMBL/GenBank/DDBJ databases">
        <authorList>
            <consortium name="consrtm"/>
            <person name="Uemura M."/>
            <person name="Terahara T."/>
        </authorList>
    </citation>
    <scope>NUCLEOTIDE SEQUENCE</scope>
    <source>
        <strain evidence="1">KM77-8</strain>
    </source>
</reference>